<dbReference type="InterPro" id="IPR018338">
    <property type="entry name" value="Carbonic_anhydrase_a-class_CS"/>
</dbReference>
<evidence type="ECO:0000256" key="8">
    <source>
        <dbReference type="SAM" id="Phobius"/>
    </source>
</evidence>
<dbReference type="AlphaFoldDB" id="A0A8B9Q9N6"/>
<evidence type="ECO:0000313" key="10">
    <source>
        <dbReference type="Ensembl" id="ENSAOWP00000023091.1"/>
    </source>
</evidence>
<evidence type="ECO:0000256" key="7">
    <source>
        <dbReference type="RuleBase" id="RU367011"/>
    </source>
</evidence>
<reference evidence="10" key="2">
    <citation type="submission" date="2025-09" db="UniProtKB">
        <authorList>
            <consortium name="Ensembl"/>
        </authorList>
    </citation>
    <scope>IDENTIFICATION</scope>
</reference>
<keyword evidence="4 7" id="KW-0862">Zinc</keyword>
<reference evidence="10" key="1">
    <citation type="submission" date="2025-08" db="UniProtKB">
        <authorList>
            <consortium name="Ensembl"/>
        </authorList>
    </citation>
    <scope>IDENTIFICATION</scope>
</reference>
<dbReference type="Proteomes" id="UP000694424">
    <property type="component" value="Unplaced"/>
</dbReference>
<comment type="cofactor">
    <cofactor evidence="7">
        <name>Zn(2+)</name>
        <dbReference type="ChEBI" id="CHEBI:29105"/>
    </cofactor>
</comment>
<accession>A0A8B9Q9N6</accession>
<keyword evidence="6 7" id="KW-0456">Lyase</keyword>
<keyword evidence="8" id="KW-0472">Membrane</keyword>
<dbReference type="InterPro" id="IPR001148">
    <property type="entry name" value="CA_dom"/>
</dbReference>
<keyword evidence="11" id="KW-1185">Reference proteome</keyword>
<dbReference type="PROSITE" id="PS51144">
    <property type="entry name" value="ALPHA_CA_2"/>
    <property type="match status" value="1"/>
</dbReference>
<keyword evidence="5" id="KW-0325">Glycoprotein</keyword>
<dbReference type="GO" id="GO:0005886">
    <property type="term" value="C:plasma membrane"/>
    <property type="evidence" value="ECO:0007669"/>
    <property type="project" value="TreeGrafter"/>
</dbReference>
<dbReference type="PANTHER" id="PTHR18952:SF19">
    <property type="entry name" value="CARBONIC ANHYDRASE 12"/>
    <property type="match status" value="1"/>
</dbReference>
<dbReference type="PANTHER" id="PTHR18952">
    <property type="entry name" value="CARBONIC ANHYDRASE"/>
    <property type="match status" value="1"/>
</dbReference>
<evidence type="ECO:0000259" key="9">
    <source>
        <dbReference type="PROSITE" id="PS51144"/>
    </source>
</evidence>
<comment type="function">
    <text evidence="7">Reversible hydration of carbon dioxide.</text>
</comment>
<evidence type="ECO:0000256" key="6">
    <source>
        <dbReference type="ARBA" id="ARBA00023239"/>
    </source>
</evidence>
<dbReference type="EC" id="4.2.1.1" evidence="2 7"/>
<dbReference type="GO" id="GO:0004089">
    <property type="term" value="F:carbonate dehydratase activity"/>
    <property type="evidence" value="ECO:0007669"/>
    <property type="project" value="UniProtKB-UniRule"/>
</dbReference>
<organism evidence="10 11">
    <name type="scientific">Apteryx owenii</name>
    <name type="common">Little spotted kiwi</name>
    <dbReference type="NCBI Taxonomy" id="8824"/>
    <lineage>
        <taxon>Eukaryota</taxon>
        <taxon>Metazoa</taxon>
        <taxon>Chordata</taxon>
        <taxon>Craniata</taxon>
        <taxon>Vertebrata</taxon>
        <taxon>Euteleostomi</taxon>
        <taxon>Archelosauria</taxon>
        <taxon>Archosauria</taxon>
        <taxon>Dinosauria</taxon>
        <taxon>Saurischia</taxon>
        <taxon>Theropoda</taxon>
        <taxon>Coelurosauria</taxon>
        <taxon>Aves</taxon>
        <taxon>Palaeognathae</taxon>
        <taxon>Apterygiformes</taxon>
        <taxon>Apterygidae</taxon>
        <taxon>Apteryx</taxon>
    </lineage>
</organism>
<dbReference type="PROSITE" id="PS00162">
    <property type="entry name" value="ALPHA_CA_1"/>
    <property type="match status" value="1"/>
</dbReference>
<evidence type="ECO:0000313" key="11">
    <source>
        <dbReference type="Proteomes" id="UP000694424"/>
    </source>
</evidence>
<dbReference type="SMART" id="SM01057">
    <property type="entry name" value="Carb_anhydrase"/>
    <property type="match status" value="1"/>
</dbReference>
<dbReference type="GO" id="GO:0008270">
    <property type="term" value="F:zinc ion binding"/>
    <property type="evidence" value="ECO:0007669"/>
    <property type="project" value="UniProtKB-UniRule"/>
</dbReference>
<comment type="catalytic activity">
    <reaction evidence="7">
        <text>hydrogencarbonate + H(+) = CO2 + H2O</text>
        <dbReference type="Rhea" id="RHEA:10748"/>
        <dbReference type="ChEBI" id="CHEBI:15377"/>
        <dbReference type="ChEBI" id="CHEBI:15378"/>
        <dbReference type="ChEBI" id="CHEBI:16526"/>
        <dbReference type="ChEBI" id="CHEBI:17544"/>
        <dbReference type="EC" id="4.2.1.1"/>
    </reaction>
</comment>
<feature type="domain" description="Alpha-carbonic anhydrase" evidence="9">
    <location>
        <begin position="130"/>
        <end position="389"/>
    </location>
</feature>
<evidence type="ECO:0000256" key="4">
    <source>
        <dbReference type="ARBA" id="ARBA00022833"/>
    </source>
</evidence>
<name>A0A8B9Q9N6_APTOW</name>
<keyword evidence="3 7" id="KW-0479">Metal-binding</keyword>
<dbReference type="InterPro" id="IPR036398">
    <property type="entry name" value="CA_dom_sf"/>
</dbReference>
<dbReference type="Pfam" id="PF00194">
    <property type="entry name" value="Carb_anhydrase"/>
    <property type="match status" value="1"/>
</dbReference>
<proteinExistence type="inferred from homology"/>
<evidence type="ECO:0000256" key="3">
    <source>
        <dbReference type="ARBA" id="ARBA00022723"/>
    </source>
</evidence>
<evidence type="ECO:0000256" key="5">
    <source>
        <dbReference type="ARBA" id="ARBA00023180"/>
    </source>
</evidence>
<dbReference type="Ensembl" id="ENSAOWT00000026158.1">
    <property type="protein sequence ID" value="ENSAOWP00000023091.1"/>
    <property type="gene ID" value="ENSAOWG00000015499.1"/>
</dbReference>
<feature type="transmembrane region" description="Helical" evidence="8">
    <location>
        <begin position="394"/>
        <end position="417"/>
    </location>
</feature>
<dbReference type="Gene3D" id="3.10.200.10">
    <property type="entry name" value="Alpha carbonic anhydrase"/>
    <property type="match status" value="1"/>
</dbReference>
<keyword evidence="8" id="KW-1133">Transmembrane helix</keyword>
<sequence length="425" mass="48875">MKVPILSCQLLKACNTPKIVLKKCAVLHDVASIGWTRLLSHASIKNYLLIYQVSKLTIYLKVFLETHYLISAQKNRPLQNYWNLITIKAFHQFFLTLLVCLISYFGTAALCHETHSLHKCKNFLLDKPVSLLIYTGPDGEKAWPKKYPFCGGVFQSPIDFHKDILQYDSNLLPLEFVGYNVPSTDQFTLTNNGHSVKMYLSPTMYIRNLPFEYAASQLHLHWGNRNKSEGSEHTIGGKHFAAELHIVHYNSEKYPDITAAMDKADGLAVLAILLEIGPFNPTYEKIFRHFRNVKYKDQMALVPGFNIQELLPNRLDEYYRYEGSLTTPPCYPSVLWTVFRHPVKISQEQLRALETAMYCTESDDPEPLEMVDNFRHVQKFDERLVFISFHEGKLAVYLEYSSAFIVIVSILSFYLFAAKCILSSC</sequence>
<dbReference type="CDD" id="cd03126">
    <property type="entry name" value="alpha_CA_XII_XIV"/>
    <property type="match status" value="1"/>
</dbReference>
<protein>
    <recommendedName>
        <fullName evidence="2 7">Carbonic anhydrase</fullName>
        <ecNumber evidence="2 7">4.2.1.1</ecNumber>
    </recommendedName>
</protein>
<dbReference type="SUPFAM" id="SSF51069">
    <property type="entry name" value="Carbonic anhydrase"/>
    <property type="match status" value="1"/>
</dbReference>
<dbReference type="InterPro" id="IPR023561">
    <property type="entry name" value="Carbonic_anhydrase_a-class"/>
</dbReference>
<dbReference type="FunFam" id="3.10.200.10:FF:000003">
    <property type="entry name" value="Carbonic anhydrase 12"/>
    <property type="match status" value="1"/>
</dbReference>
<evidence type="ECO:0000256" key="2">
    <source>
        <dbReference type="ARBA" id="ARBA00012925"/>
    </source>
</evidence>
<evidence type="ECO:0000256" key="1">
    <source>
        <dbReference type="ARBA" id="ARBA00010718"/>
    </source>
</evidence>
<comment type="similarity">
    <text evidence="1 7">Belongs to the alpha-carbonic anhydrase family.</text>
</comment>
<keyword evidence="8" id="KW-0812">Transmembrane</keyword>